<dbReference type="VEuPathDB" id="TriTrypDB:Lsey_0196_0030"/>
<proteinExistence type="predicted"/>
<dbReference type="AlphaFoldDB" id="A0A0N0P4W3"/>
<gene>
    <name evidence="2" type="ORF">ABL78_5637</name>
</gene>
<evidence type="ECO:0000313" key="2">
    <source>
        <dbReference type="EMBL" id="KPI85297.1"/>
    </source>
</evidence>
<protein>
    <submittedName>
        <fullName evidence="2">Uncharacterized protein</fullName>
    </submittedName>
</protein>
<evidence type="ECO:0000313" key="3">
    <source>
        <dbReference type="Proteomes" id="UP000038009"/>
    </source>
</evidence>
<sequence length="576" mass="62900">MYPFCERLRRYRTRFGEACTTQCVFYLHANANASELLVSHQRLETVLNMLLSVYRHTPCCAVDRQRMYDTCEEHMIAKSDLAVQNLSEEYSCVGTEKACASSQGDRTRSSASVLHRVAASDSSYNTLDASFCEKAMHNCGRHAGRSESLPGAPTQSTAEAPLLDAGAASASLPLPKYGASQQLTEGQRQILTKLNPLALPVGAYVSVFSSKSEYTRLTRCHRTGPIRSADVFERWMVLVRCTSRCILNPSTSRVTLDGQKTQSTKGDASASTTQSDPTTFACLYSCFAPAFAGTARAEHAGAMCPTHTALDLSGVYAHRRSASEFELGIVTNGEQPYAENAKLVAYFAQLLGVPTPFVRSTLPIGAALRCVSLKLWWSPQESRVIPGAYLAPIEVVLEELYHGDVTRSRTTLEHEVECSDGNSSTEACASFFCGYDAVCLMLTRPIYSQLRGTRTVSLPHTPVSCAVYAEETTPSRRTGKSFCGLHSRLSSALACAPFQKYVKGGAPLLSGSVKVTRRSCGLIRASLWFTDLRVTTTGEHMLAVEVRPATAYRPFVSTLCDYVTPFLVVPSTEAYR</sequence>
<dbReference type="EMBL" id="LJSK01000196">
    <property type="protein sequence ID" value="KPI85297.1"/>
    <property type="molecule type" value="Genomic_DNA"/>
</dbReference>
<feature type="region of interest" description="Disordered" evidence="1">
    <location>
        <begin position="256"/>
        <end position="275"/>
    </location>
</feature>
<dbReference type="OMA" id="CGSYISM"/>
<comment type="caution">
    <text evidence="2">The sequence shown here is derived from an EMBL/GenBank/DDBJ whole genome shotgun (WGS) entry which is preliminary data.</text>
</comment>
<dbReference type="Proteomes" id="UP000038009">
    <property type="component" value="Unassembled WGS sequence"/>
</dbReference>
<dbReference type="OrthoDB" id="244074at2759"/>
<reference evidence="2 3" key="1">
    <citation type="journal article" date="2015" name="PLoS Pathog.">
        <title>Leptomonas seymouri: Adaptations to the Dixenous Life Cycle Analyzed by Genome Sequencing, Transcriptome Profiling and Co-infection with Leishmania donovani.</title>
        <authorList>
            <person name="Kraeva N."/>
            <person name="Butenko A."/>
            <person name="Hlavacova J."/>
            <person name="Kostygov A."/>
            <person name="Myskova J."/>
            <person name="Grybchuk D."/>
            <person name="Lestinova T."/>
            <person name="Votypka J."/>
            <person name="Volf P."/>
            <person name="Opperdoes F."/>
            <person name="Flegontov P."/>
            <person name="Lukes J."/>
            <person name="Yurchenko V."/>
        </authorList>
    </citation>
    <scope>NUCLEOTIDE SEQUENCE [LARGE SCALE GENOMIC DNA]</scope>
    <source>
        <strain evidence="2 3">ATCC 30220</strain>
    </source>
</reference>
<accession>A0A0N0P4W3</accession>
<organism evidence="2 3">
    <name type="scientific">Leptomonas seymouri</name>
    <dbReference type="NCBI Taxonomy" id="5684"/>
    <lineage>
        <taxon>Eukaryota</taxon>
        <taxon>Discoba</taxon>
        <taxon>Euglenozoa</taxon>
        <taxon>Kinetoplastea</taxon>
        <taxon>Metakinetoplastina</taxon>
        <taxon>Trypanosomatida</taxon>
        <taxon>Trypanosomatidae</taxon>
        <taxon>Leishmaniinae</taxon>
        <taxon>Leptomonas</taxon>
    </lineage>
</organism>
<keyword evidence="3" id="KW-1185">Reference proteome</keyword>
<name>A0A0N0P4W3_LEPSE</name>
<evidence type="ECO:0000256" key="1">
    <source>
        <dbReference type="SAM" id="MobiDB-lite"/>
    </source>
</evidence>